<accession>A0A1I5AF96</accession>
<dbReference type="Proteomes" id="UP000199236">
    <property type="component" value="Unassembled WGS sequence"/>
</dbReference>
<dbReference type="Pfam" id="PF13550">
    <property type="entry name" value="Phage-tail_3"/>
    <property type="match status" value="1"/>
</dbReference>
<dbReference type="InterPro" id="IPR017853">
    <property type="entry name" value="GH"/>
</dbReference>
<proteinExistence type="predicted"/>
<dbReference type="CDD" id="cd19607">
    <property type="entry name" value="GTA_TIM-barrel-like"/>
    <property type="match status" value="1"/>
</dbReference>
<dbReference type="Pfam" id="PF13547">
    <property type="entry name" value="GTA_TIM"/>
    <property type="match status" value="1"/>
</dbReference>
<dbReference type="STRING" id="655353.SAMN04488056_101458"/>
<feature type="domain" description="GTA TIM-barrel-like" evidence="1">
    <location>
        <begin position="444"/>
        <end position="744"/>
    </location>
</feature>
<gene>
    <name evidence="4" type="ORF">SAMN04488056_101458</name>
</gene>
<evidence type="ECO:0000259" key="1">
    <source>
        <dbReference type="Pfam" id="PF13547"/>
    </source>
</evidence>
<dbReference type="EMBL" id="FOVR01000001">
    <property type="protein sequence ID" value="SFN60879.1"/>
    <property type="molecule type" value="Genomic_DNA"/>
</dbReference>
<feature type="domain" description="Rcc01698-like C-terminal" evidence="3">
    <location>
        <begin position="1059"/>
        <end position="1158"/>
    </location>
</feature>
<evidence type="ECO:0000313" key="5">
    <source>
        <dbReference type="Proteomes" id="UP000199236"/>
    </source>
</evidence>
<evidence type="ECO:0000259" key="2">
    <source>
        <dbReference type="Pfam" id="PF13550"/>
    </source>
</evidence>
<keyword evidence="5" id="KW-1185">Reference proteome</keyword>
<evidence type="ECO:0000313" key="4">
    <source>
        <dbReference type="EMBL" id="SFN60879.1"/>
    </source>
</evidence>
<dbReference type="Pfam" id="PF23666">
    <property type="entry name" value="Rcc01698_C"/>
    <property type="match status" value="1"/>
</dbReference>
<evidence type="ECO:0000259" key="3">
    <source>
        <dbReference type="Pfam" id="PF23666"/>
    </source>
</evidence>
<name>A0A1I5AF96_9HYPH</name>
<dbReference type="RefSeq" id="WP_175527882.1">
    <property type="nucleotide sequence ID" value="NZ_FOVR01000001.1"/>
</dbReference>
<dbReference type="InterPro" id="IPR025195">
    <property type="entry name" value="GTA_TIM_dom"/>
</dbReference>
<feature type="domain" description="Tip attachment protein J" evidence="2">
    <location>
        <begin position="803"/>
        <end position="969"/>
    </location>
</feature>
<dbReference type="Gene3D" id="3.20.20.80">
    <property type="entry name" value="Glycosidases"/>
    <property type="match status" value="1"/>
</dbReference>
<dbReference type="InterPro" id="IPR056490">
    <property type="entry name" value="Rcc01698_C"/>
</dbReference>
<sequence length="1314" mass="142787">MSTLVLSKVGTVLGGALLGPIGAMIGGTIGALGGAVIDNMLLAGGKDTHTQGPRLDSLEVTSSTEGTAINRAYGRARIGGQVIWATTLEEVATTTKQGGKGGGAKAKTTSYTYYANFAVGICEGPGVYLNRIFADGTEIDMSKIDFRFYDGSESQEPDSLIESVEGDGLAPAYRGLCYIVFDRLELTDYGSRIPQFTFEIIRPAPTRQLESAICGVNLIPGSTEFGYEPDVMLKQELSSSGAVIGQEYENVHQKQGASDLSVSLDQLATVMPNIKSVCLVVAWFFDDLRCGGCSIRPKVEISTKATSPYNWQVAGLTRDTALLITQMTDDDGNDYPVYGGTPSDKAVIHAITELKARGYDVMLYPFIMGDIPQGNGLADPWGGEEQATFPWRGRITCHPAAGQTGSPDQTSTAGDQVSAFLGSAAVADFSISDETIAYTGADEWSYRRFVLHLANLAKAADGVASICIGSEMVGLTTVRDEATSYPFVTGLKALAVDVRAILGETVKIGYAADWSEYHSHRPGDGSGDVIFNMDPLWSDDDIDFIGIDNYFPLSDWRRGRDHLDYDQDAGHVTPYSLDYLKANIEGGEYYDFYYADDAARVAQERTAISDGTHGEDWIYRQKDLKNWWLNSHYNRPGGVRDSAATGWTPESKPIWFTELGCPALDLGSNQPNVFFDPKSSESALPYFSSGARDDVQQHSHLRATLDYWADDANNPASSLYDGSMIDMDAVHVWSWDARPFPSWPLDGASWADADNWQYGHWLSSRVGMVYMPDLMRHISEEYGFTAYDFDAAYGACDGYVIDSTMSLRSAWQPLELAFGFDLIETGGIIKAVSRKAIPLCADVDQERLQDTNGESGGELVTLTRAQESELARGVRITYLNANKAYNSGTVTAWNNFTGATNVSESQLAIVMDEDRAQGVAEYLLQDAWAARETGQFALMPSLLALEPGDVLEVTTQKGARELRLTDVKDGEGRTCEASGFIDAGLSVSGARYSLRFSRASAGLSRILARFMDLPLLQPDNDPNAGYVALSAKRWPGAGLVLRSTNESSWQTNIEFTHSAIIGETLNALDKGPLYVFDRGNALEIEIYSGSLLSVSEEELFSGSNAFAIETSAGVWEIIQAQTVELIGSKRYRLTDLLRGQLGTENAMLESVAAGAALVYLDQGVAQADMGLSDIGISYYWRYGPEGETVGSDLFTTEQHAFSGRALKPYAPVHARWASDEAGDHTITWIRRTRLDGDGWELYQVPLGEELEAYEVDIISGGDVVRTIETSTPEASYSATQRQTDLGSATAGYEVAIYQISQTIGRGDALKVGWG</sequence>
<organism evidence="4 5">
    <name type="scientific">Cohaesibacter marisflavi</name>
    <dbReference type="NCBI Taxonomy" id="655353"/>
    <lineage>
        <taxon>Bacteria</taxon>
        <taxon>Pseudomonadati</taxon>
        <taxon>Pseudomonadota</taxon>
        <taxon>Alphaproteobacteria</taxon>
        <taxon>Hyphomicrobiales</taxon>
        <taxon>Cohaesibacteraceae</taxon>
    </lineage>
</organism>
<reference evidence="4 5" key="1">
    <citation type="submission" date="2016-10" db="EMBL/GenBank/DDBJ databases">
        <authorList>
            <person name="de Groot N.N."/>
        </authorList>
    </citation>
    <scope>NUCLEOTIDE SEQUENCE [LARGE SCALE GENOMIC DNA]</scope>
    <source>
        <strain evidence="4 5">CGMCC 1.9157</strain>
    </source>
</reference>
<protein>
    <submittedName>
        <fullName evidence="4">Putative phage tail protein</fullName>
    </submittedName>
</protein>
<dbReference type="SUPFAM" id="SSF51445">
    <property type="entry name" value="(Trans)glycosidases"/>
    <property type="match status" value="1"/>
</dbReference>
<dbReference type="InterPro" id="IPR032876">
    <property type="entry name" value="J_dom"/>
</dbReference>